<organism evidence="1 2">
    <name type="scientific">Pleurotus eryngii</name>
    <name type="common">Boletus of the steppes</name>
    <dbReference type="NCBI Taxonomy" id="5323"/>
    <lineage>
        <taxon>Eukaryota</taxon>
        <taxon>Fungi</taxon>
        <taxon>Dikarya</taxon>
        <taxon>Basidiomycota</taxon>
        <taxon>Agaricomycotina</taxon>
        <taxon>Agaricomycetes</taxon>
        <taxon>Agaricomycetidae</taxon>
        <taxon>Agaricales</taxon>
        <taxon>Pleurotineae</taxon>
        <taxon>Pleurotaceae</taxon>
        <taxon>Pleurotus</taxon>
    </lineage>
</organism>
<dbReference type="AlphaFoldDB" id="A0A9P6DKJ2"/>
<name>A0A9P6DKJ2_PLEER</name>
<gene>
    <name evidence="1" type="ORF">BDN71DRAFT_1048429</name>
</gene>
<dbReference type="Proteomes" id="UP000807025">
    <property type="component" value="Unassembled WGS sequence"/>
</dbReference>
<reference evidence="1" key="1">
    <citation type="submission" date="2020-11" db="EMBL/GenBank/DDBJ databases">
        <authorList>
            <consortium name="DOE Joint Genome Institute"/>
            <person name="Ahrendt S."/>
            <person name="Riley R."/>
            <person name="Andreopoulos W."/>
            <person name="Labutti K."/>
            <person name="Pangilinan J."/>
            <person name="Ruiz-Duenas F.J."/>
            <person name="Barrasa J.M."/>
            <person name="Sanchez-Garcia M."/>
            <person name="Camarero S."/>
            <person name="Miyauchi S."/>
            <person name="Serrano A."/>
            <person name="Linde D."/>
            <person name="Babiker R."/>
            <person name="Drula E."/>
            <person name="Ayuso-Fernandez I."/>
            <person name="Pacheco R."/>
            <person name="Padilla G."/>
            <person name="Ferreira P."/>
            <person name="Barriuso J."/>
            <person name="Kellner H."/>
            <person name="Castanera R."/>
            <person name="Alfaro M."/>
            <person name="Ramirez L."/>
            <person name="Pisabarro A.G."/>
            <person name="Kuo A."/>
            <person name="Tritt A."/>
            <person name="Lipzen A."/>
            <person name="He G."/>
            <person name="Yan M."/>
            <person name="Ng V."/>
            <person name="Cullen D."/>
            <person name="Martin F."/>
            <person name="Rosso M.-N."/>
            <person name="Henrissat B."/>
            <person name="Hibbett D."/>
            <person name="Martinez A.T."/>
            <person name="Grigoriev I.V."/>
        </authorList>
    </citation>
    <scope>NUCLEOTIDE SEQUENCE</scope>
    <source>
        <strain evidence="1">ATCC 90797</strain>
    </source>
</reference>
<dbReference type="EMBL" id="MU154526">
    <property type="protein sequence ID" value="KAF9500785.1"/>
    <property type="molecule type" value="Genomic_DNA"/>
</dbReference>
<accession>A0A9P6DKJ2</accession>
<evidence type="ECO:0000313" key="2">
    <source>
        <dbReference type="Proteomes" id="UP000807025"/>
    </source>
</evidence>
<sequence>MARTGDTCSVYASPLRTTWVRTPLVIYFLFPVLWSRFYFLFPSFSLFSCFPLHIIRKQFPSSKGRFCYLSPLSRTRWQCAEDAQRNAQCSIFIVKRLLILIASDIDLIEYLLLLADDLLAIV</sequence>
<keyword evidence="2" id="KW-1185">Reference proteome</keyword>
<proteinExistence type="predicted"/>
<protein>
    <submittedName>
        <fullName evidence="1">Uncharacterized protein</fullName>
    </submittedName>
</protein>
<evidence type="ECO:0000313" key="1">
    <source>
        <dbReference type="EMBL" id="KAF9500785.1"/>
    </source>
</evidence>
<comment type="caution">
    <text evidence="1">The sequence shown here is derived from an EMBL/GenBank/DDBJ whole genome shotgun (WGS) entry which is preliminary data.</text>
</comment>